<evidence type="ECO:0000256" key="3">
    <source>
        <dbReference type="ARBA" id="ARBA00022692"/>
    </source>
</evidence>
<feature type="transmembrane region" description="Helical" evidence="6">
    <location>
        <begin position="259"/>
        <end position="280"/>
    </location>
</feature>
<accession>A0A9W6VFF7</accession>
<feature type="transmembrane region" description="Helical" evidence="6">
    <location>
        <begin position="292"/>
        <end position="315"/>
    </location>
</feature>
<dbReference type="RefSeq" id="WP_027946751.1">
    <property type="nucleotide sequence ID" value="NZ_BSTI01000017.1"/>
</dbReference>
<comment type="similarity">
    <text evidence="2">Belongs to the purine-cytosine permease (2.A.39) family.</text>
</comment>
<evidence type="ECO:0000256" key="6">
    <source>
        <dbReference type="SAM" id="Phobius"/>
    </source>
</evidence>
<dbReference type="Pfam" id="PF02133">
    <property type="entry name" value="Transp_cyt_pur"/>
    <property type="match status" value="1"/>
</dbReference>
<dbReference type="PANTHER" id="PTHR30569:SF0">
    <property type="entry name" value="CYTOSINE PERMEASE"/>
    <property type="match status" value="1"/>
</dbReference>
<dbReference type="InterPro" id="IPR001248">
    <property type="entry name" value="Pur-cyt_permease"/>
</dbReference>
<evidence type="ECO:0000256" key="5">
    <source>
        <dbReference type="ARBA" id="ARBA00023136"/>
    </source>
</evidence>
<sequence>MSASAESTTTRATGADATLNELPLLRGERLWGFWGYSSVNVGLSIATWAFLQGGAVALYAGAKAGIASIVVGYGISTLLVALAPCLPSAKYGVEQFVGLRSAFGSAGARVLMIAMSAVLAAAWSAVLAIMCGHALANVANTAFGTRLNAASPAVSLIALLAVVVCWVVLSRGPVSVEWVNRIVAPGLVVVTIGMLIMIFTQTSWSELAAIPPLSPSGDPHLDFMLAVELNIAGGFAWWPNVGNLARLTTSSRAAFWPNMLGLFVTSVLAAVVGAFAALALSSEDPTKWMVPLGGVVLGMIALAFVGFANITSVVAQGYSSMVALKGGGGRLLRRVPWPVLAGGILLPAAVLVFFPGAVYDNYSQFVSWGATLVAPLCAVQLVDYFLLRRGRLALRDLYLSSAKSRYGFWRGVNPAAFASVAAGAVTYALLLNPVTYEPAGPFRYLTASLPAVVVAGALHYLLTICVVRPLGKGGYRDTAESPHVD</sequence>
<keyword evidence="8" id="KW-1185">Reference proteome</keyword>
<evidence type="ECO:0000256" key="4">
    <source>
        <dbReference type="ARBA" id="ARBA00022989"/>
    </source>
</evidence>
<dbReference type="Gene3D" id="1.10.4160.10">
    <property type="entry name" value="Hydantoin permease"/>
    <property type="match status" value="1"/>
</dbReference>
<dbReference type="GO" id="GO:0005886">
    <property type="term" value="C:plasma membrane"/>
    <property type="evidence" value="ECO:0007669"/>
    <property type="project" value="TreeGrafter"/>
</dbReference>
<dbReference type="InterPro" id="IPR030191">
    <property type="entry name" value="CodB"/>
</dbReference>
<feature type="transmembrane region" description="Helical" evidence="6">
    <location>
        <begin position="147"/>
        <end position="169"/>
    </location>
</feature>
<evidence type="ECO:0000256" key="1">
    <source>
        <dbReference type="ARBA" id="ARBA00004141"/>
    </source>
</evidence>
<dbReference type="GO" id="GO:0015209">
    <property type="term" value="F:cytosine transmembrane transporter activity"/>
    <property type="evidence" value="ECO:0007669"/>
    <property type="project" value="InterPro"/>
</dbReference>
<dbReference type="EMBL" id="BSTI01000017">
    <property type="protein sequence ID" value="GLY69548.1"/>
    <property type="molecule type" value="Genomic_DNA"/>
</dbReference>
<dbReference type="PANTHER" id="PTHR30569">
    <property type="entry name" value="CYTOSINE TRANSPORTER CODB"/>
    <property type="match status" value="1"/>
</dbReference>
<evidence type="ECO:0000313" key="7">
    <source>
        <dbReference type="EMBL" id="GLY69548.1"/>
    </source>
</evidence>
<feature type="transmembrane region" description="Helical" evidence="6">
    <location>
        <begin position="335"/>
        <end position="359"/>
    </location>
</feature>
<dbReference type="Proteomes" id="UP001165136">
    <property type="component" value="Unassembled WGS sequence"/>
</dbReference>
<evidence type="ECO:0000256" key="2">
    <source>
        <dbReference type="ARBA" id="ARBA00008974"/>
    </source>
</evidence>
<proteinExistence type="inferred from homology"/>
<feature type="transmembrane region" description="Helical" evidence="6">
    <location>
        <begin position="110"/>
        <end position="135"/>
    </location>
</feature>
<feature type="transmembrane region" description="Helical" evidence="6">
    <location>
        <begin position="365"/>
        <end position="387"/>
    </location>
</feature>
<feature type="transmembrane region" description="Helical" evidence="6">
    <location>
        <begin position="66"/>
        <end position="89"/>
    </location>
</feature>
<keyword evidence="4 6" id="KW-1133">Transmembrane helix</keyword>
<comment type="subcellular location">
    <subcellularLocation>
        <location evidence="1">Membrane</location>
        <topology evidence="1">Multi-pass membrane protein</topology>
    </subcellularLocation>
</comment>
<feature type="transmembrane region" description="Helical" evidence="6">
    <location>
        <begin position="442"/>
        <end position="467"/>
    </location>
</feature>
<keyword evidence="3 6" id="KW-0812">Transmembrane</keyword>
<feature type="transmembrane region" description="Helical" evidence="6">
    <location>
        <begin position="408"/>
        <end position="430"/>
    </location>
</feature>
<evidence type="ECO:0000313" key="8">
    <source>
        <dbReference type="Proteomes" id="UP001165136"/>
    </source>
</evidence>
<feature type="transmembrane region" description="Helical" evidence="6">
    <location>
        <begin position="33"/>
        <end position="60"/>
    </location>
</feature>
<reference evidence="7" key="1">
    <citation type="submission" date="2023-03" db="EMBL/GenBank/DDBJ databases">
        <title>Amycolatopsis taiwanensis NBRC 103393.</title>
        <authorList>
            <person name="Ichikawa N."/>
            <person name="Sato H."/>
            <person name="Tonouchi N."/>
        </authorList>
    </citation>
    <scope>NUCLEOTIDE SEQUENCE</scope>
    <source>
        <strain evidence="7">NBRC 103393</strain>
    </source>
</reference>
<gene>
    <name evidence="7" type="ORF">Atai01_61670</name>
</gene>
<protein>
    <submittedName>
        <fullName evidence="7">Cytosine/uracil/thiamine/allantoin permease</fullName>
    </submittedName>
</protein>
<organism evidence="7 8">
    <name type="scientific">Amycolatopsis taiwanensis</name>
    <dbReference type="NCBI Taxonomy" id="342230"/>
    <lineage>
        <taxon>Bacteria</taxon>
        <taxon>Bacillati</taxon>
        <taxon>Actinomycetota</taxon>
        <taxon>Actinomycetes</taxon>
        <taxon>Pseudonocardiales</taxon>
        <taxon>Pseudonocardiaceae</taxon>
        <taxon>Amycolatopsis</taxon>
    </lineage>
</organism>
<name>A0A9W6VFF7_9PSEU</name>
<comment type="caution">
    <text evidence="7">The sequence shown here is derived from an EMBL/GenBank/DDBJ whole genome shotgun (WGS) entry which is preliminary data.</text>
</comment>
<feature type="transmembrane region" description="Helical" evidence="6">
    <location>
        <begin position="181"/>
        <end position="200"/>
    </location>
</feature>
<dbReference type="AlphaFoldDB" id="A0A9W6VFF7"/>
<keyword evidence="5 6" id="KW-0472">Membrane</keyword>
<feature type="transmembrane region" description="Helical" evidence="6">
    <location>
        <begin position="220"/>
        <end position="238"/>
    </location>
</feature>